<name>A0ABM9P7B6_9FLAO</name>
<organism evidence="1 2">
    <name type="scientific">Tenacibaculum polynesiense</name>
    <dbReference type="NCBI Taxonomy" id="3137857"/>
    <lineage>
        <taxon>Bacteria</taxon>
        <taxon>Pseudomonadati</taxon>
        <taxon>Bacteroidota</taxon>
        <taxon>Flavobacteriia</taxon>
        <taxon>Flavobacteriales</taxon>
        <taxon>Flavobacteriaceae</taxon>
        <taxon>Tenacibaculum</taxon>
    </lineage>
</organism>
<sequence>MDSYKIFWKNEYIGELTNIILDMSYWEGTWEPNSTDLAKKFTDLTSTFDTTSVMINPTKGIRAILEDQNSYQTHILIISLIENNILLVKRIIKDSAIEWLLKNVPEE</sequence>
<dbReference type="Proteomes" id="UP001497527">
    <property type="component" value="Unassembled WGS sequence"/>
</dbReference>
<keyword evidence="2" id="KW-1185">Reference proteome</keyword>
<evidence type="ECO:0000313" key="2">
    <source>
        <dbReference type="Proteomes" id="UP001497527"/>
    </source>
</evidence>
<protein>
    <submittedName>
        <fullName evidence="1">Integron gene cassette protein</fullName>
    </submittedName>
</protein>
<reference evidence="1 2" key="1">
    <citation type="submission" date="2024-05" db="EMBL/GenBank/DDBJ databases">
        <authorList>
            <person name="Duchaud E."/>
        </authorList>
    </citation>
    <scope>NUCLEOTIDE SEQUENCE [LARGE SCALE GENOMIC DNA]</scope>
    <source>
        <strain evidence="1">Ena-SAMPLE-TAB-13-05-2024-13:56:06:370-140308</strain>
    </source>
</reference>
<dbReference type="EMBL" id="CAXJIO010000003">
    <property type="protein sequence ID" value="CAL2101229.1"/>
    <property type="molecule type" value="Genomic_DNA"/>
</dbReference>
<accession>A0ABM9P7B6</accession>
<gene>
    <name evidence="1" type="ORF">T190423A01A_120016</name>
</gene>
<comment type="caution">
    <text evidence="1">The sequence shown here is derived from an EMBL/GenBank/DDBJ whole genome shotgun (WGS) entry which is preliminary data.</text>
</comment>
<evidence type="ECO:0000313" key="1">
    <source>
        <dbReference type="EMBL" id="CAL2101229.1"/>
    </source>
</evidence>
<dbReference type="RefSeq" id="WP_348713951.1">
    <property type="nucleotide sequence ID" value="NZ_CAXJIO010000003.1"/>
</dbReference>
<proteinExistence type="predicted"/>